<reference evidence="1 2" key="1">
    <citation type="submission" date="2019-04" db="EMBL/GenBank/DDBJ databases">
        <title>Complete genome sequence of Agrobacterium tumefaciens CFBP6624.</title>
        <authorList>
            <person name="Haryono M."/>
            <person name="Lin Y.-C."/>
            <person name="Lai E.-M."/>
            <person name="Kuo C.-H."/>
        </authorList>
    </citation>
    <scope>NUCLEOTIDE SEQUENCE [LARGE SCALE GENOMIC DNA]</scope>
    <source>
        <strain evidence="1 2">CFBP6624</strain>
    </source>
</reference>
<dbReference type="Proteomes" id="UP000298646">
    <property type="component" value="Chromosome circular"/>
</dbReference>
<protein>
    <recommendedName>
        <fullName evidence="3">GcrA cell cycle regulator</fullName>
    </recommendedName>
</protein>
<dbReference type="InterPro" id="IPR011681">
    <property type="entry name" value="GcrA"/>
</dbReference>
<proteinExistence type="predicted"/>
<evidence type="ECO:0000313" key="1">
    <source>
        <dbReference type="EMBL" id="QCM01111.1"/>
    </source>
</evidence>
<sequence>MKMRSFKTLADMDHKQCRWPMASNGVKHFFCGEAVKPGKPYCTHHCKQAYVRLMVTAKNEQSGNW</sequence>
<organism evidence="1 2">
    <name type="scientific">Agrobacterium tumefaciens</name>
    <dbReference type="NCBI Taxonomy" id="358"/>
    <lineage>
        <taxon>Bacteria</taxon>
        <taxon>Pseudomonadati</taxon>
        <taxon>Pseudomonadota</taxon>
        <taxon>Alphaproteobacteria</taxon>
        <taxon>Hyphomicrobiales</taxon>
        <taxon>Rhizobiaceae</taxon>
        <taxon>Rhizobium/Agrobacterium group</taxon>
        <taxon>Agrobacterium</taxon>
        <taxon>Agrobacterium tumefaciens complex</taxon>
    </lineage>
</organism>
<evidence type="ECO:0008006" key="3">
    <source>
        <dbReference type="Google" id="ProtNLM"/>
    </source>
</evidence>
<evidence type="ECO:0000313" key="2">
    <source>
        <dbReference type="Proteomes" id="UP000298646"/>
    </source>
</evidence>
<dbReference type="Pfam" id="PF07750">
    <property type="entry name" value="GcrA"/>
    <property type="match status" value="1"/>
</dbReference>
<name>A0AAE6EKZ6_AGRTU</name>
<gene>
    <name evidence="1" type="ORF">CFBP6624_13850</name>
</gene>
<accession>A0AAE6EKZ6</accession>
<dbReference type="AlphaFoldDB" id="A0AAE6EKZ6"/>
<dbReference type="EMBL" id="CP039907">
    <property type="protein sequence ID" value="QCM01111.1"/>
    <property type="molecule type" value="Genomic_DNA"/>
</dbReference>